<keyword evidence="5 8" id="KW-0862">Zinc</keyword>
<dbReference type="PRINTS" id="PR00113">
    <property type="entry name" value="ALKPHPHTASE"/>
</dbReference>
<comment type="caution">
    <text evidence="10">The sequence shown here is derived from an EMBL/GenBank/DDBJ whole genome shotgun (WGS) entry which is preliminary data.</text>
</comment>
<proteinExistence type="inferred from homology"/>
<evidence type="ECO:0000256" key="1">
    <source>
        <dbReference type="ARBA" id="ARBA00005984"/>
    </source>
</evidence>
<dbReference type="SMART" id="SM00098">
    <property type="entry name" value="alkPPc"/>
    <property type="match status" value="1"/>
</dbReference>
<keyword evidence="11" id="KW-1185">Reference proteome</keyword>
<gene>
    <name evidence="10" type="ORF">NLF92_06145</name>
</gene>
<evidence type="ECO:0000256" key="6">
    <source>
        <dbReference type="ARBA" id="ARBA00022842"/>
    </source>
</evidence>
<feature type="binding site" evidence="8">
    <location>
        <position position="286"/>
    </location>
    <ligand>
        <name>Zn(2+)</name>
        <dbReference type="ChEBI" id="CHEBI:29105"/>
        <label>2</label>
    </ligand>
</feature>
<dbReference type="CDD" id="cd16012">
    <property type="entry name" value="ALP"/>
    <property type="match status" value="1"/>
</dbReference>
<evidence type="ECO:0000256" key="2">
    <source>
        <dbReference type="ARBA" id="ARBA00022553"/>
    </source>
</evidence>
<evidence type="ECO:0000256" key="3">
    <source>
        <dbReference type="ARBA" id="ARBA00022723"/>
    </source>
</evidence>
<dbReference type="InterPro" id="IPR017850">
    <property type="entry name" value="Alkaline_phosphatase_core_sf"/>
</dbReference>
<keyword evidence="6 8" id="KW-0460">Magnesium</keyword>
<feature type="binding site" evidence="8">
    <location>
        <position position="55"/>
    </location>
    <ligand>
        <name>Zn(2+)</name>
        <dbReference type="ChEBI" id="CHEBI:29105"/>
        <label>2</label>
    </ligand>
</feature>
<dbReference type="EC" id="3.1.3.1" evidence="10"/>
<comment type="cofactor">
    <cofactor evidence="8">
        <name>Mg(2+)</name>
        <dbReference type="ChEBI" id="CHEBI:18420"/>
    </cofactor>
    <text evidence="8">Binds 1 Mg(2+) ion.</text>
</comment>
<evidence type="ECO:0000313" key="10">
    <source>
        <dbReference type="EMBL" id="MCP3428524.1"/>
    </source>
</evidence>
<evidence type="ECO:0000313" key="11">
    <source>
        <dbReference type="Proteomes" id="UP001165413"/>
    </source>
</evidence>
<dbReference type="InterPro" id="IPR001952">
    <property type="entry name" value="Alkaline_phosphatase"/>
</dbReference>
<feature type="active site" description="Phosphoserine intermediate" evidence="7">
    <location>
        <position position="104"/>
    </location>
</feature>
<feature type="binding site" evidence="8">
    <location>
        <position position="422"/>
    </location>
    <ligand>
        <name>Zn(2+)</name>
        <dbReference type="ChEBI" id="CHEBI:29105"/>
        <label>2</label>
    </ligand>
</feature>
<evidence type="ECO:0000256" key="5">
    <source>
        <dbReference type="ARBA" id="ARBA00022833"/>
    </source>
</evidence>
<accession>A0AA41WXU4</accession>
<feature type="binding site" evidence="8">
    <location>
        <position position="324"/>
    </location>
    <ligand>
        <name>Zn(2+)</name>
        <dbReference type="ChEBI" id="CHEBI:29105"/>
        <label>2</label>
    </ligand>
</feature>
<evidence type="ECO:0000256" key="7">
    <source>
        <dbReference type="PIRSR" id="PIRSR601952-1"/>
    </source>
</evidence>
<dbReference type="SUPFAM" id="SSF53649">
    <property type="entry name" value="Alkaline phosphatase-like"/>
    <property type="match status" value="1"/>
</dbReference>
<keyword evidence="2" id="KW-0597">Phosphoprotein</keyword>
<dbReference type="EMBL" id="JANATA010000008">
    <property type="protein sequence ID" value="MCP3428524.1"/>
    <property type="molecule type" value="Genomic_DNA"/>
</dbReference>
<sequence>MMKKILCIATLSFTLLGCKTTLDLDTDSVKPSAAPAPVTELVSTPPLNIIMVVADGMGPAYTSGFRYYNDDPTTPEVETNWFERHHVGNSSTYPASVSGLVTDSAASATALASGVKSYNGAIGVDINKQPVTTVLHTAKLKGMRTGLAVTSQIVHATPAAYVAHNENRRNYDAIADSYFDDRVDGQFKVDVMLGGGTKYFKREGRDLTAEFVGAGYVYVDDYAELADVPQGSKLLGLMAPVGLPWALDDPQAQRLQVLTEQAVRHLENPEGFFLLVEASQVDWAGHGRDINGAMAEMSDLHETLLWIEEYQKTHPNTLVVVTADHSTGGLTLAANGEYRWSPEDLHQINMSVPKMIETMLAEQMNGTERVNFISEQLGFALTADQEETLVLLDMTQQPRPLEDVIKRMIDTHTNTGWTTHGHTAIDVQIFAHGPHQDMFAGYLDNTEIAKRIFAILEK</sequence>
<feature type="binding site" evidence="8">
    <location>
        <position position="157"/>
    </location>
    <ligand>
        <name>Mg(2+)</name>
        <dbReference type="ChEBI" id="CHEBI:18420"/>
    </ligand>
</feature>
<keyword evidence="4 10" id="KW-0378">Hydrolase</keyword>
<dbReference type="Proteomes" id="UP001165413">
    <property type="component" value="Unassembled WGS sequence"/>
</dbReference>
<dbReference type="GO" id="GO:0046872">
    <property type="term" value="F:metal ion binding"/>
    <property type="evidence" value="ECO:0007669"/>
    <property type="project" value="UniProtKB-KW"/>
</dbReference>
<evidence type="ECO:0000256" key="8">
    <source>
        <dbReference type="PIRSR" id="PIRSR601952-2"/>
    </source>
</evidence>
<dbReference type="PANTHER" id="PTHR11596:SF5">
    <property type="entry name" value="ALKALINE PHOSPHATASE"/>
    <property type="match status" value="1"/>
</dbReference>
<protein>
    <submittedName>
        <fullName evidence="10">Alkaline phosphatase</fullName>
        <ecNumber evidence="10">3.1.3.1</ecNumber>
    </submittedName>
</protein>
<dbReference type="AlphaFoldDB" id="A0AA41WXU4"/>
<dbReference type="Gene3D" id="1.10.60.40">
    <property type="match status" value="1"/>
</dbReference>
<dbReference type="RefSeq" id="WP_254099873.1">
    <property type="nucleotide sequence ID" value="NZ_JANATA010000008.1"/>
</dbReference>
<feature type="binding site" evidence="8">
    <location>
        <position position="282"/>
    </location>
    <ligand>
        <name>Zn(2+)</name>
        <dbReference type="ChEBI" id="CHEBI:29105"/>
        <label>2</label>
    </ligand>
</feature>
<dbReference type="PROSITE" id="PS51257">
    <property type="entry name" value="PROKAR_LIPOPROTEIN"/>
    <property type="match status" value="1"/>
</dbReference>
<feature type="binding site" evidence="8">
    <location>
        <position position="277"/>
    </location>
    <ligand>
        <name>Mg(2+)</name>
        <dbReference type="ChEBI" id="CHEBI:18420"/>
    </ligand>
</feature>
<comment type="similarity">
    <text evidence="1 9">Belongs to the alkaline phosphatase family.</text>
</comment>
<comment type="cofactor">
    <cofactor evidence="8">
        <name>Zn(2+)</name>
        <dbReference type="ChEBI" id="CHEBI:29105"/>
    </cofactor>
    <text evidence="8">Binds 2 Zn(2+) ions.</text>
</comment>
<dbReference type="InterPro" id="IPR018299">
    <property type="entry name" value="Alkaline_phosphatase_AS"/>
</dbReference>
<dbReference type="Pfam" id="PF00245">
    <property type="entry name" value="Alk_phosphatase"/>
    <property type="match status" value="1"/>
</dbReference>
<organism evidence="10 11">
    <name type="scientific">Opacimonas viscosa</name>
    <dbReference type="NCBI Taxonomy" id="2961944"/>
    <lineage>
        <taxon>Bacteria</taxon>
        <taxon>Pseudomonadati</taxon>
        <taxon>Pseudomonadota</taxon>
        <taxon>Gammaproteobacteria</taxon>
        <taxon>Alteromonadales</taxon>
        <taxon>Alteromonadaceae</taxon>
        <taxon>Opacimonas</taxon>
    </lineage>
</organism>
<evidence type="ECO:0000256" key="4">
    <source>
        <dbReference type="ARBA" id="ARBA00022801"/>
    </source>
</evidence>
<keyword evidence="3 8" id="KW-0479">Metal-binding</keyword>
<name>A0AA41WXU4_9ALTE</name>
<feature type="binding site" evidence="8">
    <location>
        <position position="155"/>
    </location>
    <ligand>
        <name>Mg(2+)</name>
        <dbReference type="ChEBI" id="CHEBI:18420"/>
    </ligand>
</feature>
<feature type="binding site" evidence="8">
    <location>
        <position position="55"/>
    </location>
    <ligand>
        <name>Mg(2+)</name>
        <dbReference type="ChEBI" id="CHEBI:18420"/>
    </ligand>
</feature>
<dbReference type="PROSITE" id="PS00123">
    <property type="entry name" value="ALKALINE_PHOSPHATASE"/>
    <property type="match status" value="1"/>
</dbReference>
<reference evidence="10" key="1">
    <citation type="submission" date="2022-07" db="EMBL/GenBank/DDBJ databases">
        <title>Characterization of the Novel Bacterium Alteromonas immobilis LMIT006 and Alteromonas gregis LMIT007.</title>
        <authorList>
            <person name="Lin X."/>
        </authorList>
    </citation>
    <scope>NUCLEOTIDE SEQUENCE</scope>
    <source>
        <strain evidence="10">LMIT007</strain>
    </source>
</reference>
<dbReference type="GO" id="GO:0004035">
    <property type="term" value="F:alkaline phosphatase activity"/>
    <property type="evidence" value="ECO:0007669"/>
    <property type="project" value="UniProtKB-EC"/>
</dbReference>
<feature type="binding site" evidence="8">
    <location>
        <position position="325"/>
    </location>
    <ligand>
        <name>Zn(2+)</name>
        <dbReference type="ChEBI" id="CHEBI:29105"/>
        <label>2</label>
    </ligand>
</feature>
<dbReference type="PANTHER" id="PTHR11596">
    <property type="entry name" value="ALKALINE PHOSPHATASE"/>
    <property type="match status" value="1"/>
</dbReference>
<dbReference type="Gene3D" id="3.40.720.10">
    <property type="entry name" value="Alkaline Phosphatase, subunit A"/>
    <property type="match status" value="1"/>
</dbReference>
<evidence type="ECO:0000256" key="9">
    <source>
        <dbReference type="RuleBase" id="RU003946"/>
    </source>
</evidence>